<evidence type="ECO:0000313" key="3">
    <source>
        <dbReference type="Proteomes" id="UP001515641"/>
    </source>
</evidence>
<feature type="non-terminal residue" evidence="2">
    <location>
        <position position="93"/>
    </location>
</feature>
<gene>
    <name evidence="2" type="ORF">HA052_27260</name>
</gene>
<evidence type="ECO:0000313" key="2">
    <source>
        <dbReference type="EMBL" id="NHR08880.1"/>
    </source>
</evidence>
<dbReference type="Pfam" id="PF01609">
    <property type="entry name" value="DDE_Tnp_1"/>
    <property type="match status" value="1"/>
</dbReference>
<dbReference type="PANTHER" id="PTHR37529:SF1">
    <property type="entry name" value="TRANSPOSASE INSG FOR INSERTION SEQUENCE ELEMENT IS4-RELATED"/>
    <property type="match status" value="1"/>
</dbReference>
<name>A0ABX0LK64_9NEIS</name>
<dbReference type="PANTHER" id="PTHR37529">
    <property type="entry name" value="TRANSPOSASE INSG FOR INSERTION SEQUENCE ELEMENT IS4-RELATED"/>
    <property type="match status" value="1"/>
</dbReference>
<feature type="domain" description="Transposase IS4-like" evidence="1">
    <location>
        <begin position="9"/>
        <end position="79"/>
    </location>
</feature>
<dbReference type="EMBL" id="JAAOMA010000148">
    <property type="protein sequence ID" value="NHR08880.1"/>
    <property type="molecule type" value="Genomic_DNA"/>
</dbReference>
<keyword evidence="3" id="KW-1185">Reference proteome</keyword>
<accession>A0ABX0LK64</accession>
<dbReference type="SUPFAM" id="SSF53098">
    <property type="entry name" value="Ribonuclease H-like"/>
    <property type="match status" value="1"/>
</dbReference>
<feature type="non-terminal residue" evidence="2">
    <location>
        <position position="1"/>
    </location>
</feature>
<organism evidence="2 3">
    <name type="scientific">Chromobacterium fluminis</name>
    <dbReference type="NCBI Taxonomy" id="3044269"/>
    <lineage>
        <taxon>Bacteria</taxon>
        <taxon>Pseudomonadati</taxon>
        <taxon>Pseudomonadota</taxon>
        <taxon>Betaproteobacteria</taxon>
        <taxon>Neisseriales</taxon>
        <taxon>Chromobacteriaceae</taxon>
        <taxon>Chromobacterium</taxon>
    </lineage>
</organism>
<proteinExistence type="predicted"/>
<dbReference type="InterPro" id="IPR002559">
    <property type="entry name" value="Transposase_11"/>
</dbReference>
<sequence length="93" mass="10791">EAVFGEYGKSEMRYARDLLQAVPDHSLTVFDKGFLSADLLLQLQQAGTERHWLIPAKANSKWERLDPHPTDYRVRMKVSPQAREHNPTLPAYW</sequence>
<dbReference type="Proteomes" id="UP001515641">
    <property type="component" value="Unassembled WGS sequence"/>
</dbReference>
<protein>
    <submittedName>
        <fullName evidence="2">Transposase</fullName>
    </submittedName>
</protein>
<dbReference type="InterPro" id="IPR012337">
    <property type="entry name" value="RNaseH-like_sf"/>
</dbReference>
<comment type="caution">
    <text evidence="2">The sequence shown here is derived from an EMBL/GenBank/DDBJ whole genome shotgun (WGS) entry which is preliminary data.</text>
</comment>
<dbReference type="RefSeq" id="WP_166454457.1">
    <property type="nucleotide sequence ID" value="NZ_JAAOMA010000148.1"/>
</dbReference>
<reference evidence="2 3" key="1">
    <citation type="submission" date="2020-03" db="EMBL/GenBank/DDBJ databases">
        <title>Draft genome sequence of environmentally isolated cultures.</title>
        <authorList>
            <person name="Wilson H.S."/>
            <person name="De Leon M.E."/>
        </authorList>
    </citation>
    <scope>NUCLEOTIDE SEQUENCE [LARGE SCALE GENOMIC DNA]</scope>
    <source>
        <strain evidence="2 3">HSC-31F16</strain>
    </source>
</reference>
<evidence type="ECO:0000259" key="1">
    <source>
        <dbReference type="Pfam" id="PF01609"/>
    </source>
</evidence>